<evidence type="ECO:0000256" key="3">
    <source>
        <dbReference type="ARBA" id="ARBA00022598"/>
    </source>
</evidence>
<dbReference type="SUPFAM" id="SSF55186">
    <property type="entry name" value="ThrRS/AlaRS common domain"/>
    <property type="match status" value="1"/>
</dbReference>
<dbReference type="GO" id="GO:0005524">
    <property type="term" value="F:ATP binding"/>
    <property type="evidence" value="ECO:0007669"/>
    <property type="project" value="UniProtKB-UniRule"/>
</dbReference>
<evidence type="ECO:0000313" key="13">
    <source>
        <dbReference type="EMBL" id="RCX03373.1"/>
    </source>
</evidence>
<dbReference type="GO" id="GO:0005737">
    <property type="term" value="C:cytoplasm"/>
    <property type="evidence" value="ECO:0007669"/>
    <property type="project" value="UniProtKB-SubCell"/>
</dbReference>
<evidence type="ECO:0000256" key="7">
    <source>
        <dbReference type="ARBA" id="ARBA00022840"/>
    </source>
</evidence>
<dbReference type="GO" id="GO:0004813">
    <property type="term" value="F:alanine-tRNA ligase activity"/>
    <property type="evidence" value="ECO:0007669"/>
    <property type="project" value="UniProtKB-UniRule"/>
</dbReference>
<keyword evidence="6 11" id="KW-0862">Zinc</keyword>
<dbReference type="Pfam" id="PF01411">
    <property type="entry name" value="tRNA-synt_2c"/>
    <property type="match status" value="1"/>
</dbReference>
<dbReference type="InterPro" id="IPR012947">
    <property type="entry name" value="tRNA_SAD"/>
</dbReference>
<dbReference type="Pfam" id="PF02272">
    <property type="entry name" value="DHHA1"/>
    <property type="match status" value="1"/>
</dbReference>
<protein>
    <recommendedName>
        <fullName evidence="11">Alanine--tRNA ligase</fullName>
        <ecNumber evidence="11">6.1.1.7</ecNumber>
    </recommendedName>
    <alternativeName>
        <fullName evidence="11">Alanyl-tRNA synthetase</fullName>
        <shortName evidence="11">AlaRS</shortName>
    </alternativeName>
</protein>
<evidence type="ECO:0000259" key="12">
    <source>
        <dbReference type="PROSITE" id="PS50860"/>
    </source>
</evidence>
<dbReference type="InterPro" id="IPR018164">
    <property type="entry name" value="Ala-tRNA-synth_IIc_N"/>
</dbReference>
<dbReference type="FunFam" id="3.30.980.10:FF:000004">
    <property type="entry name" value="Alanine--tRNA ligase, cytoplasmic"/>
    <property type="match status" value="1"/>
</dbReference>
<evidence type="ECO:0000256" key="2">
    <source>
        <dbReference type="ARBA" id="ARBA00022555"/>
    </source>
</evidence>
<dbReference type="InterPro" id="IPR050058">
    <property type="entry name" value="Ala-tRNA_ligase"/>
</dbReference>
<dbReference type="InterPro" id="IPR023033">
    <property type="entry name" value="Ala_tRNA_ligase_euk/bac"/>
</dbReference>
<sequence>MLTSKEIRRIFLEFFQSKGHKIVASAPLVVKNDPTLMFTNAGMNQFKDLFLGNVEIKYPRIANSQKCLRVSGKHNDLEEVGIDTYHHTMFEMLGNWSFGDYFKKEAIEWAWELLTSVYKLPMDRLYVTVFAGDESEGLPYDEEAEGHWRNYIASDRILRGSKKDNFWEMGDTGPCGPCSEIHIDLRSDEERAAKPGGELVNQGHPKVIEIWNLVFMEFNRKADGTLEKLPARHVDTGMGFERLTMALQGKQSNYDTDIFQPLIKKIELITGLSYGSDEKINIAMRVIADHIRAVSFAIADGQLPSNTGAGYVIRRILRRAIRYGYSYLGVRTAFIHTLVDTLADEMGDYYTEIREAAEFVARVIREEEVTFIRTIESGLNRLEEVVQNTPKGQKIAGQKIFELYDTYGFPYDLTSLILRERGLEADEEGFKREMQKQKERSRAATELTTGDWIELQTGGDVFIGYDALESLTSVARFRKVKSGEKIFYQIALIETPFYPEGGGQVGDTGLLIFGEEVIEVYDTKKENGIILHFTKNLPEDLTQPVLARVDARKRRNAERNHSATHLLHFALRKVLGTHVEQKGSLVSPDYLRFDFSHYARLSDEELQNVEDLVNELILENIPLKEHRDLELETALKMGAMAIFGEKYGERVRAIQFGPSTELCGGTHVKSTGAIGLFKIIQESAISAGVRRIEAVTGQRFLAEYRRNLSTLEKLKGLLKNPKDPVASLSNLLEEKNRLHKLVEQMEQAEVEQYFKLLSAEYADKNEEVLVKRTTLKPAQVKDLAFRLKQRFENGKFVLGYVSEGKPGLAVSLGDAVVRAGYNAAKIVREVSPLIKGGGGGQPHFAMAGGSDSSGLDEALQKAAGILSVI</sequence>
<dbReference type="InterPro" id="IPR018165">
    <property type="entry name" value="Ala-tRNA-synth_IIc_core"/>
</dbReference>
<dbReference type="EMBL" id="QPJS01000003">
    <property type="protein sequence ID" value="RCX03373.1"/>
    <property type="molecule type" value="Genomic_DNA"/>
</dbReference>
<dbReference type="GO" id="GO:0008270">
    <property type="term" value="F:zinc ion binding"/>
    <property type="evidence" value="ECO:0007669"/>
    <property type="project" value="UniProtKB-UniRule"/>
</dbReference>
<keyword evidence="11" id="KW-0963">Cytoplasm</keyword>
<keyword evidence="14" id="KW-1185">Reference proteome</keyword>
<reference evidence="13 14" key="1">
    <citation type="submission" date="2018-07" db="EMBL/GenBank/DDBJ databases">
        <title>Genomic Encyclopedia of Type Strains, Phase IV (KMG-IV): sequencing the most valuable type-strain genomes for metagenomic binning, comparative biology and taxonomic classification.</title>
        <authorList>
            <person name="Goeker M."/>
        </authorList>
    </citation>
    <scope>NUCLEOTIDE SEQUENCE [LARGE SCALE GENOMIC DNA]</scope>
    <source>
        <strain evidence="13 14">DSM 21410</strain>
    </source>
</reference>
<keyword evidence="3 11" id="KW-0436">Ligase</keyword>
<feature type="binding site" evidence="11">
    <location>
        <position position="663"/>
    </location>
    <ligand>
        <name>Zn(2+)</name>
        <dbReference type="ChEBI" id="CHEBI:29105"/>
    </ligand>
</feature>
<keyword evidence="7 11" id="KW-0067">ATP-binding</keyword>
<evidence type="ECO:0000256" key="1">
    <source>
        <dbReference type="ARBA" id="ARBA00008226"/>
    </source>
</evidence>
<evidence type="ECO:0000256" key="4">
    <source>
        <dbReference type="ARBA" id="ARBA00022723"/>
    </source>
</evidence>
<keyword evidence="10 11" id="KW-0030">Aminoacyl-tRNA synthetase</keyword>
<dbReference type="SUPFAM" id="SSF55681">
    <property type="entry name" value="Class II aaRS and biotin synthetases"/>
    <property type="match status" value="1"/>
</dbReference>
<dbReference type="Gene3D" id="3.30.980.10">
    <property type="entry name" value="Threonyl-trna Synthetase, Chain A, domain 2"/>
    <property type="match status" value="1"/>
</dbReference>
<dbReference type="CDD" id="cd00673">
    <property type="entry name" value="AlaRS_core"/>
    <property type="match status" value="1"/>
</dbReference>
<dbReference type="Gene3D" id="3.30.54.20">
    <property type="match status" value="1"/>
</dbReference>
<comment type="domain">
    <text evidence="11">Consists of three domains; the N-terminal catalytic domain, the editing domain and the C-terminal C-Ala domain. The editing domain removes incorrectly charged amino acids, while the C-Ala domain, along with tRNA(Ala), serves as a bridge to cooperatively bring together the editing and aminoacylation centers thus stimulating deacylation of misacylated tRNAs.</text>
</comment>
<dbReference type="AlphaFoldDB" id="A0A369A2K0"/>
<dbReference type="Gene3D" id="3.30.930.10">
    <property type="entry name" value="Bira Bifunctional Protein, Domain 2"/>
    <property type="match status" value="1"/>
</dbReference>
<dbReference type="PROSITE" id="PS50860">
    <property type="entry name" value="AA_TRNA_LIGASE_II_ALA"/>
    <property type="match status" value="1"/>
</dbReference>
<dbReference type="HAMAP" id="MF_00036_B">
    <property type="entry name" value="Ala_tRNA_synth_B"/>
    <property type="match status" value="1"/>
</dbReference>
<dbReference type="Proteomes" id="UP000253517">
    <property type="component" value="Unassembled WGS sequence"/>
</dbReference>
<dbReference type="Pfam" id="PF07973">
    <property type="entry name" value="tRNA_SAD"/>
    <property type="match status" value="1"/>
</dbReference>
<keyword evidence="2 11" id="KW-0820">tRNA-binding</keyword>
<dbReference type="PRINTS" id="PR00980">
    <property type="entry name" value="TRNASYNTHALA"/>
</dbReference>
<dbReference type="GO" id="GO:0000049">
    <property type="term" value="F:tRNA binding"/>
    <property type="evidence" value="ECO:0007669"/>
    <property type="project" value="UniProtKB-KW"/>
</dbReference>
<dbReference type="FunFam" id="3.10.310.40:FF:000001">
    <property type="entry name" value="Alanine--tRNA ligase"/>
    <property type="match status" value="1"/>
</dbReference>
<evidence type="ECO:0000256" key="5">
    <source>
        <dbReference type="ARBA" id="ARBA00022741"/>
    </source>
</evidence>
<dbReference type="InterPro" id="IPR003156">
    <property type="entry name" value="DHHA1_dom"/>
</dbReference>
<dbReference type="PANTHER" id="PTHR11777">
    <property type="entry name" value="ALANYL-TRNA SYNTHETASE"/>
    <property type="match status" value="1"/>
</dbReference>
<comment type="cofactor">
    <cofactor evidence="11">
        <name>Zn(2+)</name>
        <dbReference type="ChEBI" id="CHEBI:29105"/>
    </cofactor>
    <text evidence="11">Binds 1 zinc ion per subunit.</text>
</comment>
<dbReference type="SUPFAM" id="SSF50447">
    <property type="entry name" value="Translation proteins"/>
    <property type="match status" value="1"/>
</dbReference>
<feature type="domain" description="Alanyl-transfer RNA synthetases family profile" evidence="12">
    <location>
        <begin position="2"/>
        <end position="706"/>
    </location>
</feature>
<comment type="caution">
    <text evidence="13">The sequence shown here is derived from an EMBL/GenBank/DDBJ whole genome shotgun (WGS) entry which is preliminary data.</text>
</comment>
<dbReference type="Gene3D" id="2.40.30.130">
    <property type="match status" value="1"/>
</dbReference>
<dbReference type="InterPro" id="IPR002318">
    <property type="entry name" value="Ala-tRNA-lgiase_IIc"/>
</dbReference>
<dbReference type="PANTHER" id="PTHR11777:SF9">
    <property type="entry name" value="ALANINE--TRNA LIGASE, CYTOPLASMIC"/>
    <property type="match status" value="1"/>
</dbReference>
<dbReference type="InterPro" id="IPR045864">
    <property type="entry name" value="aa-tRNA-synth_II/BPL/LPL"/>
</dbReference>
<dbReference type="InterPro" id="IPR018163">
    <property type="entry name" value="Thr/Ala-tRNA-synth_IIc_edit"/>
</dbReference>
<organism evidence="13 14">
    <name type="scientific">Schleiferia thermophila</name>
    <dbReference type="NCBI Taxonomy" id="884107"/>
    <lineage>
        <taxon>Bacteria</taxon>
        <taxon>Pseudomonadati</taxon>
        <taxon>Bacteroidota</taxon>
        <taxon>Flavobacteriia</taxon>
        <taxon>Flavobacteriales</taxon>
        <taxon>Schleiferiaceae</taxon>
        <taxon>Schleiferia</taxon>
    </lineage>
</organism>
<evidence type="ECO:0000256" key="9">
    <source>
        <dbReference type="ARBA" id="ARBA00022917"/>
    </source>
</evidence>
<comment type="similarity">
    <text evidence="1 11">Belongs to the class-II aminoacyl-tRNA synthetase family.</text>
</comment>
<gene>
    <name evidence="11" type="primary">alaS</name>
    <name evidence="13" type="ORF">DES35_103258</name>
</gene>
<dbReference type="EC" id="6.1.1.7" evidence="11"/>
<dbReference type="InterPro" id="IPR009000">
    <property type="entry name" value="Transl_B-barrel_sf"/>
</dbReference>
<evidence type="ECO:0000256" key="8">
    <source>
        <dbReference type="ARBA" id="ARBA00022884"/>
    </source>
</evidence>
<dbReference type="FunFam" id="3.30.930.10:FF:000011">
    <property type="entry name" value="Alanine--tRNA ligase, cytoplasmic"/>
    <property type="match status" value="1"/>
</dbReference>
<evidence type="ECO:0000256" key="11">
    <source>
        <dbReference type="HAMAP-Rule" id="MF_00036"/>
    </source>
</evidence>
<dbReference type="GO" id="GO:0006419">
    <property type="term" value="P:alanyl-tRNA aminoacylation"/>
    <property type="evidence" value="ECO:0007669"/>
    <property type="project" value="UniProtKB-UniRule"/>
</dbReference>
<keyword evidence="5 11" id="KW-0547">Nucleotide-binding</keyword>
<keyword evidence="8 11" id="KW-0694">RNA-binding</keyword>
<dbReference type="RefSeq" id="WP_114366356.1">
    <property type="nucleotide sequence ID" value="NZ_BHZF01000003.1"/>
</dbReference>
<proteinExistence type="inferred from homology"/>
<dbReference type="NCBIfam" id="TIGR00344">
    <property type="entry name" value="alaS"/>
    <property type="match status" value="1"/>
</dbReference>
<dbReference type="InterPro" id="IPR018162">
    <property type="entry name" value="Ala-tRNA-ligase_IIc_anticod-bd"/>
</dbReference>
<dbReference type="SUPFAM" id="SSF101353">
    <property type="entry name" value="Putative anticodon-binding domain of alanyl-tRNA synthetase (AlaRS)"/>
    <property type="match status" value="1"/>
</dbReference>
<keyword evidence="4 11" id="KW-0479">Metal-binding</keyword>
<comment type="function">
    <text evidence="11">Catalyzes the attachment of alanine to tRNA(Ala) in a two-step reaction: alanine is first activated by ATP to form Ala-AMP and then transferred to the acceptor end of tRNA(Ala). Also edits incorrectly charged Ser-tRNA(Ala) and Gly-tRNA(Ala) via its editing domain.</text>
</comment>
<evidence type="ECO:0000256" key="10">
    <source>
        <dbReference type="ARBA" id="ARBA00023146"/>
    </source>
</evidence>
<comment type="catalytic activity">
    <reaction evidence="11">
        <text>tRNA(Ala) + L-alanine + ATP = L-alanyl-tRNA(Ala) + AMP + diphosphate</text>
        <dbReference type="Rhea" id="RHEA:12540"/>
        <dbReference type="Rhea" id="RHEA-COMP:9657"/>
        <dbReference type="Rhea" id="RHEA-COMP:9923"/>
        <dbReference type="ChEBI" id="CHEBI:30616"/>
        <dbReference type="ChEBI" id="CHEBI:33019"/>
        <dbReference type="ChEBI" id="CHEBI:57972"/>
        <dbReference type="ChEBI" id="CHEBI:78442"/>
        <dbReference type="ChEBI" id="CHEBI:78497"/>
        <dbReference type="ChEBI" id="CHEBI:456215"/>
        <dbReference type="EC" id="6.1.1.7"/>
    </reaction>
</comment>
<dbReference type="SMART" id="SM00863">
    <property type="entry name" value="tRNA_SAD"/>
    <property type="match status" value="1"/>
</dbReference>
<feature type="binding site" evidence="11">
    <location>
        <position position="565"/>
    </location>
    <ligand>
        <name>Zn(2+)</name>
        <dbReference type="ChEBI" id="CHEBI:29105"/>
    </ligand>
</feature>
<evidence type="ECO:0000313" key="14">
    <source>
        <dbReference type="Proteomes" id="UP000253517"/>
    </source>
</evidence>
<name>A0A369A2K0_9FLAO</name>
<comment type="subcellular location">
    <subcellularLocation>
        <location evidence="11">Cytoplasm</location>
    </subcellularLocation>
</comment>
<dbReference type="Gene3D" id="3.10.310.40">
    <property type="match status" value="1"/>
</dbReference>
<dbReference type="GO" id="GO:0002161">
    <property type="term" value="F:aminoacyl-tRNA deacylase activity"/>
    <property type="evidence" value="ECO:0007669"/>
    <property type="project" value="TreeGrafter"/>
</dbReference>
<evidence type="ECO:0000256" key="6">
    <source>
        <dbReference type="ARBA" id="ARBA00022833"/>
    </source>
</evidence>
<feature type="binding site" evidence="11">
    <location>
        <position position="561"/>
    </location>
    <ligand>
        <name>Zn(2+)</name>
        <dbReference type="ChEBI" id="CHEBI:29105"/>
    </ligand>
</feature>
<keyword evidence="9 11" id="KW-0648">Protein biosynthesis</keyword>
<accession>A0A369A2K0</accession>
<feature type="binding site" evidence="11">
    <location>
        <position position="667"/>
    </location>
    <ligand>
        <name>Zn(2+)</name>
        <dbReference type="ChEBI" id="CHEBI:29105"/>
    </ligand>
</feature>